<evidence type="ECO:0000313" key="2">
    <source>
        <dbReference type="EMBL" id="STY65673.1"/>
    </source>
</evidence>
<proteinExistence type="predicted"/>
<name>A0A378NB39_MANHA</name>
<keyword evidence="1" id="KW-0472">Membrane</keyword>
<evidence type="ECO:0000313" key="3">
    <source>
        <dbReference type="Proteomes" id="UP000254031"/>
    </source>
</evidence>
<protein>
    <submittedName>
        <fullName evidence="2">Uncharacterized protein</fullName>
    </submittedName>
</protein>
<evidence type="ECO:0000256" key="1">
    <source>
        <dbReference type="SAM" id="Phobius"/>
    </source>
</evidence>
<dbReference type="AlphaFoldDB" id="A0A378NB39"/>
<feature type="transmembrane region" description="Helical" evidence="1">
    <location>
        <begin position="12"/>
        <end position="32"/>
    </location>
</feature>
<sequence>MAKKKQTVVHKHYSFRWIVQLACILGAIKLMLNGTDGWGWLLLIAVCL</sequence>
<accession>A0A378NB39</accession>
<keyword evidence="1" id="KW-0812">Transmembrane</keyword>
<dbReference type="RefSeq" id="WP_006251282.1">
    <property type="nucleotide sequence ID" value="NZ_CP017484.1"/>
</dbReference>
<gene>
    <name evidence="2" type="ORF">NCTC9380_00941</name>
</gene>
<dbReference type="Proteomes" id="UP000254031">
    <property type="component" value="Unassembled WGS sequence"/>
</dbReference>
<dbReference type="EMBL" id="UGPL01000006">
    <property type="protein sequence ID" value="STY65673.1"/>
    <property type="molecule type" value="Genomic_DNA"/>
</dbReference>
<organism evidence="2 3">
    <name type="scientific">Mannheimia haemolytica</name>
    <name type="common">Pasteurella haemolytica</name>
    <dbReference type="NCBI Taxonomy" id="75985"/>
    <lineage>
        <taxon>Bacteria</taxon>
        <taxon>Pseudomonadati</taxon>
        <taxon>Pseudomonadota</taxon>
        <taxon>Gammaproteobacteria</taxon>
        <taxon>Pasteurellales</taxon>
        <taxon>Pasteurellaceae</taxon>
        <taxon>Mannheimia</taxon>
    </lineage>
</organism>
<reference evidence="2 3" key="1">
    <citation type="submission" date="2018-06" db="EMBL/GenBank/DDBJ databases">
        <authorList>
            <consortium name="Pathogen Informatics"/>
            <person name="Doyle S."/>
        </authorList>
    </citation>
    <scope>NUCLEOTIDE SEQUENCE [LARGE SCALE GENOMIC DNA]</scope>
    <source>
        <strain evidence="2 3">NCTC9380</strain>
    </source>
</reference>
<keyword evidence="1" id="KW-1133">Transmembrane helix</keyword>